<evidence type="ECO:0000313" key="2">
    <source>
        <dbReference type="EMBL" id="KAJ7215568.1"/>
    </source>
</evidence>
<feature type="region of interest" description="Disordered" evidence="1">
    <location>
        <begin position="301"/>
        <end position="367"/>
    </location>
</feature>
<sequence length="367" mass="39627">MIVLEYLVKMRQKTATFHSGHNSSGGASARRTALTERAQRPCILVLLAHAAYRARTPASTMLIRDRNLARRTMRGCARDVLIWQGWRGGVPSSIMRTRDCNVDRCIAPLTVLVAATPSTCGSEAVAWRGGMGYGAEAWCGYLGWRTKQPSGVGVRMHIQSAGSGVRRSRAAASPVVPPYRPRVRVYVFCPLPLQHRLSVSPARLPRSSPPSPLLPASFARRHVARHPRISSPAMHKHAAAHWQPPTPAIRSVGRGVRRPRVGEHSRRACAHAHPAVGICIRAAKTGPGPVAGLARRSRAAGSPAACRTAPGSAVPPPGPRPRLRPLPCATVSPARLPRSYSPFLPASPRRPLDSGKARTQPRLPRHA</sequence>
<gene>
    <name evidence="2" type="ORF">GGX14DRAFT_562779</name>
</gene>
<comment type="caution">
    <text evidence="2">The sequence shown here is derived from an EMBL/GenBank/DDBJ whole genome shotgun (WGS) entry which is preliminary data.</text>
</comment>
<proteinExistence type="predicted"/>
<accession>A0AAD6VKD3</accession>
<dbReference type="AlphaFoldDB" id="A0AAD6VKD3"/>
<organism evidence="2 3">
    <name type="scientific">Mycena pura</name>
    <dbReference type="NCBI Taxonomy" id="153505"/>
    <lineage>
        <taxon>Eukaryota</taxon>
        <taxon>Fungi</taxon>
        <taxon>Dikarya</taxon>
        <taxon>Basidiomycota</taxon>
        <taxon>Agaricomycotina</taxon>
        <taxon>Agaricomycetes</taxon>
        <taxon>Agaricomycetidae</taxon>
        <taxon>Agaricales</taxon>
        <taxon>Marasmiineae</taxon>
        <taxon>Mycenaceae</taxon>
        <taxon>Mycena</taxon>
    </lineage>
</organism>
<protein>
    <submittedName>
        <fullName evidence="2">Uncharacterized protein</fullName>
    </submittedName>
</protein>
<evidence type="ECO:0000313" key="3">
    <source>
        <dbReference type="Proteomes" id="UP001219525"/>
    </source>
</evidence>
<dbReference type="Proteomes" id="UP001219525">
    <property type="component" value="Unassembled WGS sequence"/>
</dbReference>
<name>A0AAD6VKD3_9AGAR</name>
<keyword evidence="3" id="KW-1185">Reference proteome</keyword>
<reference evidence="2" key="1">
    <citation type="submission" date="2023-03" db="EMBL/GenBank/DDBJ databases">
        <title>Massive genome expansion in bonnet fungi (Mycena s.s.) driven by repeated elements and novel gene families across ecological guilds.</title>
        <authorList>
            <consortium name="Lawrence Berkeley National Laboratory"/>
            <person name="Harder C.B."/>
            <person name="Miyauchi S."/>
            <person name="Viragh M."/>
            <person name="Kuo A."/>
            <person name="Thoen E."/>
            <person name="Andreopoulos B."/>
            <person name="Lu D."/>
            <person name="Skrede I."/>
            <person name="Drula E."/>
            <person name="Henrissat B."/>
            <person name="Morin E."/>
            <person name="Kohler A."/>
            <person name="Barry K."/>
            <person name="LaButti K."/>
            <person name="Morin E."/>
            <person name="Salamov A."/>
            <person name="Lipzen A."/>
            <person name="Mereny Z."/>
            <person name="Hegedus B."/>
            <person name="Baldrian P."/>
            <person name="Stursova M."/>
            <person name="Weitz H."/>
            <person name="Taylor A."/>
            <person name="Grigoriev I.V."/>
            <person name="Nagy L.G."/>
            <person name="Martin F."/>
            <person name="Kauserud H."/>
        </authorList>
    </citation>
    <scope>NUCLEOTIDE SEQUENCE</scope>
    <source>
        <strain evidence="2">9144</strain>
    </source>
</reference>
<evidence type="ECO:0000256" key="1">
    <source>
        <dbReference type="SAM" id="MobiDB-lite"/>
    </source>
</evidence>
<dbReference type="EMBL" id="JARJCW010000017">
    <property type="protein sequence ID" value="KAJ7215568.1"/>
    <property type="molecule type" value="Genomic_DNA"/>
</dbReference>